<dbReference type="EMBL" id="AMSG01000011">
    <property type="protein sequence ID" value="EKF55035.1"/>
    <property type="molecule type" value="Genomic_DNA"/>
</dbReference>
<organism evidence="8 9">
    <name type="scientific">Galbibacter marinus</name>
    <dbReference type="NCBI Taxonomy" id="555500"/>
    <lineage>
        <taxon>Bacteria</taxon>
        <taxon>Pseudomonadati</taxon>
        <taxon>Bacteroidota</taxon>
        <taxon>Flavobacteriia</taxon>
        <taxon>Flavobacteriales</taxon>
        <taxon>Flavobacteriaceae</taxon>
        <taxon>Galbibacter</taxon>
    </lineage>
</organism>
<proteinExistence type="inferred from homology"/>
<evidence type="ECO:0000259" key="6">
    <source>
        <dbReference type="Pfam" id="PF07980"/>
    </source>
</evidence>
<name>K2PR53_9FLAO</name>
<dbReference type="InterPro" id="IPR012944">
    <property type="entry name" value="SusD_RagB_dom"/>
</dbReference>
<keyword evidence="4" id="KW-0472">Membrane</keyword>
<evidence type="ECO:0000256" key="4">
    <source>
        <dbReference type="ARBA" id="ARBA00023136"/>
    </source>
</evidence>
<comment type="subcellular location">
    <subcellularLocation>
        <location evidence="1">Cell outer membrane</location>
    </subcellularLocation>
</comment>
<protein>
    <recommendedName>
        <fullName evidence="10">RagB/SusD domain-containing protein</fullName>
    </recommendedName>
</protein>
<feature type="domain" description="RagB/SusD" evidence="6">
    <location>
        <begin position="338"/>
        <end position="653"/>
    </location>
</feature>
<comment type="similarity">
    <text evidence="2">Belongs to the SusD family.</text>
</comment>
<evidence type="ECO:0000259" key="7">
    <source>
        <dbReference type="Pfam" id="PF14322"/>
    </source>
</evidence>
<evidence type="ECO:0000256" key="5">
    <source>
        <dbReference type="ARBA" id="ARBA00023237"/>
    </source>
</evidence>
<dbReference type="Proteomes" id="UP000007364">
    <property type="component" value="Unassembled WGS sequence"/>
</dbReference>
<accession>K2PR53</accession>
<keyword evidence="3" id="KW-0732">Signal</keyword>
<feature type="domain" description="SusD-like N-terminal" evidence="7">
    <location>
        <begin position="25"/>
        <end position="224"/>
    </location>
</feature>
<dbReference type="Gene3D" id="1.25.40.390">
    <property type="match status" value="1"/>
</dbReference>
<evidence type="ECO:0000313" key="8">
    <source>
        <dbReference type="EMBL" id="EKF55035.1"/>
    </source>
</evidence>
<evidence type="ECO:0000313" key="9">
    <source>
        <dbReference type="Proteomes" id="UP000007364"/>
    </source>
</evidence>
<evidence type="ECO:0000256" key="1">
    <source>
        <dbReference type="ARBA" id="ARBA00004442"/>
    </source>
</evidence>
<dbReference type="GO" id="GO:0009279">
    <property type="term" value="C:cell outer membrane"/>
    <property type="evidence" value="ECO:0007669"/>
    <property type="project" value="UniProtKB-SubCell"/>
</dbReference>
<dbReference type="STRING" id="555500.I215_09241"/>
<dbReference type="eggNOG" id="COG0457">
    <property type="taxonomic scope" value="Bacteria"/>
</dbReference>
<dbReference type="InterPro" id="IPR033985">
    <property type="entry name" value="SusD-like_N"/>
</dbReference>
<dbReference type="PATRIC" id="fig|555500.3.peg.1908"/>
<evidence type="ECO:0008006" key="10">
    <source>
        <dbReference type="Google" id="ProtNLM"/>
    </source>
</evidence>
<sequence length="663" mass="74270">MKMMKNYKILLMALVIVLGVSCSKDFLDRPPQSDVIPEEYLKEESQLSAFAVELYTLLPTHGNWSFGTFGIDADTDNMADMTYDNKYVPGQYRVPQAGGVWDFGNIYRCNYFLNNVVPDFENGEIVGSDAGIKHAIGEVYFFRAWEYFYKLREMGDTPIVTTNLPDDSEVLTAASERAPRSEVARFIIADLDKAIDLLMAASSDGRNNRLSRASAYLLKSRVALFEGTWLKYFKNTAFVPNGPDWPGAEKSYNQGYSFPSGDIDSEIDWLLGEAMDAARQVADTYPLTSNNGSLQQDVADMANPYFDMFGAEDMSGFEEVLLWRDYDKGLGVVHNVPVYAQLGNNGVGLTKGMVDSFVMANGLPIYASGSGYQGDEYIANVRENRDGRLWLFLKEPGQINILYPSPDGDHGTPVEPIPDITNSSAEKGYTTGYTIRKGLNYNQTHTGNGQGFTGSIVFRATEAYLNYMEACYERNGSLDGTATGYWRAIRERAQVNPDFQVTIAATDMTEEAKGDWGAYSAGSLIDPTLYNIRRERRNELMAEGLRAMDLKRWRAMDQLVSTPYHVEGMKLWGPMQNWYEEGVLKYASADANVSAPSRSDYLRPYEKTGNELVYNGYKWMMAHYLQPIAIKHFLITSENNSVNSSPIYQNPGWPTTANEGATY</sequence>
<evidence type="ECO:0000256" key="2">
    <source>
        <dbReference type="ARBA" id="ARBA00006275"/>
    </source>
</evidence>
<dbReference type="SUPFAM" id="SSF48452">
    <property type="entry name" value="TPR-like"/>
    <property type="match status" value="1"/>
</dbReference>
<dbReference type="OrthoDB" id="5694214at2"/>
<dbReference type="InterPro" id="IPR011990">
    <property type="entry name" value="TPR-like_helical_dom_sf"/>
</dbReference>
<dbReference type="Pfam" id="PF07980">
    <property type="entry name" value="SusD_RagB"/>
    <property type="match status" value="1"/>
</dbReference>
<keyword evidence="5" id="KW-0998">Cell outer membrane</keyword>
<keyword evidence="9" id="KW-1185">Reference proteome</keyword>
<reference evidence="8 9" key="1">
    <citation type="journal article" date="2012" name="J. Bacteriol.">
        <title>Genome Sequence of Galbibacter marinum Type Strain ck-I2-15.</title>
        <authorList>
            <person name="Lai Q."/>
            <person name="Li C."/>
            <person name="Shao Z."/>
        </authorList>
    </citation>
    <scope>NUCLEOTIDE SEQUENCE [LARGE SCALE GENOMIC DNA]</scope>
    <source>
        <strain evidence="9">ck-I2-15</strain>
    </source>
</reference>
<comment type="caution">
    <text evidence="8">The sequence shown here is derived from an EMBL/GenBank/DDBJ whole genome shotgun (WGS) entry which is preliminary data.</text>
</comment>
<dbReference type="Pfam" id="PF14322">
    <property type="entry name" value="SusD-like_3"/>
    <property type="match status" value="1"/>
</dbReference>
<evidence type="ECO:0000256" key="3">
    <source>
        <dbReference type="ARBA" id="ARBA00022729"/>
    </source>
</evidence>
<dbReference type="AlphaFoldDB" id="K2PR53"/>
<dbReference type="PROSITE" id="PS51257">
    <property type="entry name" value="PROKAR_LIPOPROTEIN"/>
    <property type="match status" value="1"/>
</dbReference>
<gene>
    <name evidence="8" type="ORF">I215_09241</name>
</gene>